<protein>
    <recommendedName>
        <fullName evidence="3">DUF19 domain-containing protein</fullName>
    </recommendedName>
</protein>
<reference evidence="1 2" key="1">
    <citation type="submission" date="2020-11" db="EMBL/GenBank/DDBJ databases">
        <authorList>
            <person name="Peeters C."/>
        </authorList>
    </citation>
    <scope>NUCLEOTIDE SEQUENCE [LARGE SCALE GENOMIC DNA]</scope>
    <source>
        <strain evidence="1 2">LMG 7974</strain>
    </source>
</reference>
<keyword evidence="2" id="KW-1185">Reference proteome</keyword>
<organism evidence="1 2">
    <name type="scientific">Campylobacter majalis</name>
    <dbReference type="NCBI Taxonomy" id="2790656"/>
    <lineage>
        <taxon>Bacteria</taxon>
        <taxon>Pseudomonadati</taxon>
        <taxon>Campylobacterota</taxon>
        <taxon>Epsilonproteobacteria</taxon>
        <taxon>Campylobacterales</taxon>
        <taxon>Campylobacteraceae</taxon>
        <taxon>Campylobacter</taxon>
    </lineage>
</organism>
<evidence type="ECO:0008006" key="3">
    <source>
        <dbReference type="Google" id="ProtNLM"/>
    </source>
</evidence>
<sequence>MRTLYLICFCVFFDNLFAFAYDYSYTFKEPYKSFIIDFKKCSAKEHDYEKFCENMRFNIEILKAMCDGNDADACMELSEIFGSSMPKTQFSNTQDMAKYARLACEISPSVTRCRNGGLKVLFSIREQNNKQSMIKFKDLASWLLSRSCELGDFDSCEMLKLLPIILN</sequence>
<proteinExistence type="predicted"/>
<name>A0ABM8Q7L3_9BACT</name>
<dbReference type="RefSeq" id="WP_229932956.1">
    <property type="nucleotide sequence ID" value="NZ_CAJHOF010000009.1"/>
</dbReference>
<gene>
    <name evidence="1" type="ORF">LMG7974_01157</name>
</gene>
<accession>A0ABM8Q7L3</accession>
<comment type="caution">
    <text evidence="1">The sequence shown here is derived from an EMBL/GenBank/DDBJ whole genome shotgun (WGS) entry which is preliminary data.</text>
</comment>
<evidence type="ECO:0000313" key="2">
    <source>
        <dbReference type="Proteomes" id="UP000789803"/>
    </source>
</evidence>
<dbReference type="Proteomes" id="UP000789803">
    <property type="component" value="Unassembled WGS sequence"/>
</dbReference>
<evidence type="ECO:0000313" key="1">
    <source>
        <dbReference type="EMBL" id="CAD7288796.1"/>
    </source>
</evidence>
<dbReference type="EMBL" id="CAJHOF010000009">
    <property type="protein sequence ID" value="CAD7288796.1"/>
    <property type="molecule type" value="Genomic_DNA"/>
</dbReference>